<dbReference type="EMBL" id="JBFXLU010000237">
    <property type="protein sequence ID" value="KAL2833636.1"/>
    <property type="molecule type" value="Genomic_DNA"/>
</dbReference>
<dbReference type="SUPFAM" id="SSF56176">
    <property type="entry name" value="FAD-binding/transporter-associated domain-like"/>
    <property type="match status" value="1"/>
</dbReference>
<dbReference type="Proteomes" id="UP001610446">
    <property type="component" value="Unassembled WGS sequence"/>
</dbReference>
<evidence type="ECO:0000313" key="5">
    <source>
        <dbReference type="EMBL" id="KAL2833636.1"/>
    </source>
</evidence>
<dbReference type="InterPro" id="IPR016169">
    <property type="entry name" value="FAD-bd_PCMH_sub2"/>
</dbReference>
<keyword evidence="2" id="KW-0560">Oxidoreductase</keyword>
<reference evidence="5 6" key="1">
    <citation type="submission" date="2024-07" db="EMBL/GenBank/DDBJ databases">
        <title>Section-level genome sequencing and comparative genomics of Aspergillus sections Usti and Cavernicolus.</title>
        <authorList>
            <consortium name="Lawrence Berkeley National Laboratory"/>
            <person name="Nybo J.L."/>
            <person name="Vesth T.C."/>
            <person name="Theobald S."/>
            <person name="Frisvad J.C."/>
            <person name="Larsen T.O."/>
            <person name="Kjaerboelling I."/>
            <person name="Rothschild-Mancinelli K."/>
            <person name="Lyhne E.K."/>
            <person name="Kogle M.E."/>
            <person name="Barry K."/>
            <person name="Clum A."/>
            <person name="Na H."/>
            <person name="Ledsgaard L."/>
            <person name="Lin J."/>
            <person name="Lipzen A."/>
            <person name="Kuo A."/>
            <person name="Riley R."/>
            <person name="Mondo S."/>
            <person name="Labutti K."/>
            <person name="Haridas S."/>
            <person name="Pangalinan J."/>
            <person name="Salamov A.A."/>
            <person name="Simmons B.A."/>
            <person name="Magnuson J.K."/>
            <person name="Chen J."/>
            <person name="Drula E."/>
            <person name="Henrissat B."/>
            <person name="Wiebenga A."/>
            <person name="Lubbers R.J."/>
            <person name="Gomes A.C."/>
            <person name="Makela M.R."/>
            <person name="Stajich J."/>
            <person name="Grigoriev I.V."/>
            <person name="Mortensen U.H."/>
            <person name="De Vries R.P."/>
            <person name="Baker S.E."/>
            <person name="Andersen M.R."/>
        </authorList>
    </citation>
    <scope>NUCLEOTIDE SEQUENCE [LARGE SCALE GENOMIC DNA]</scope>
    <source>
        <strain evidence="5 6">CBS 123904</strain>
    </source>
</reference>
<keyword evidence="6" id="KW-1185">Reference proteome</keyword>
<dbReference type="Gene3D" id="3.40.462.20">
    <property type="match status" value="1"/>
</dbReference>
<dbReference type="PANTHER" id="PTHR13878:SF91">
    <property type="entry name" value="FAD BINDING DOMAIN PROTEIN (AFU_ORTHOLOGUE AFUA_6G12070)-RELATED"/>
    <property type="match status" value="1"/>
</dbReference>
<feature type="chain" id="PRO_5046540295" description="FAD-binding PCMH-type domain-containing protein" evidence="3">
    <location>
        <begin position="22"/>
        <end position="582"/>
    </location>
</feature>
<evidence type="ECO:0000256" key="3">
    <source>
        <dbReference type="SAM" id="SignalP"/>
    </source>
</evidence>
<sequence>MARRLQIALLVSFAILPLAYFLARNRVSTSCRCFPNDPCWPSPDQWNRLNASLSGNLISTDPIGSVCHTHTPFVPYSSSKCADLRAHWSIPATHYEDPSSPMAAWWANFSCSPFLPARSQCTIGPLAHYTVNVTSAADVQKVMQFTNKHNIRLAIRNTGHDYLGKSTAPGAVALWTHHLKFTEYNPQYSSSWYTGPALRIGAGVQGSEAQDAAHRAGGGHVIMAPHSPDVGIAGGYTQGGGHGPLASRYGLAADQVLEWEVVTAGGELLTASPVQNADLYWALCGGGGGAYAVVLSMTVRMYPEEQTAAASLMFSFDAADPRSWETIKTFLVDTRPLIDRGGSALWVLYPGATVADPVMFIAGPLTLPGGQKGDLEAYLAPTLELLDQDGVAYNLASNTFPSYHASTAATTVNVTEFNVGGMLVPRSTLESNVDGFLSVMQSLLQHSPAISGFSIDVSRAVVSPVAGNAVNPAWRNAGLSLVIGLPFNYTNRQANIDRQQLMTNVLMPQVAALTQRDGQRVGAYLNEADWNQPDWQRVFYGDNYDRLLQIKDKYDPGQIFYGRTVVGSERWVQQMDGRLCQA</sequence>
<comment type="similarity">
    <text evidence="1">Belongs to the oxygen-dependent FAD-linked oxidoreductase family.</text>
</comment>
<gene>
    <name evidence="5" type="ORF">BJY01DRAFT_225016</name>
</gene>
<dbReference type="InterPro" id="IPR036318">
    <property type="entry name" value="FAD-bd_PCMH-like_sf"/>
</dbReference>
<dbReference type="InterPro" id="IPR050432">
    <property type="entry name" value="FAD-linked_Oxidoreductases_BP"/>
</dbReference>
<dbReference type="Pfam" id="PF08031">
    <property type="entry name" value="BBE"/>
    <property type="match status" value="1"/>
</dbReference>
<feature type="domain" description="FAD-binding PCMH-type" evidence="4">
    <location>
        <begin position="123"/>
        <end position="304"/>
    </location>
</feature>
<dbReference type="InterPro" id="IPR016166">
    <property type="entry name" value="FAD-bd_PCMH"/>
</dbReference>
<organism evidence="5 6">
    <name type="scientific">Aspergillus pseudoustus</name>
    <dbReference type="NCBI Taxonomy" id="1810923"/>
    <lineage>
        <taxon>Eukaryota</taxon>
        <taxon>Fungi</taxon>
        <taxon>Dikarya</taxon>
        <taxon>Ascomycota</taxon>
        <taxon>Pezizomycotina</taxon>
        <taxon>Eurotiomycetes</taxon>
        <taxon>Eurotiomycetidae</taxon>
        <taxon>Eurotiales</taxon>
        <taxon>Aspergillaceae</taxon>
        <taxon>Aspergillus</taxon>
        <taxon>Aspergillus subgen. Nidulantes</taxon>
    </lineage>
</organism>
<accession>A0ABR4J150</accession>
<evidence type="ECO:0000313" key="6">
    <source>
        <dbReference type="Proteomes" id="UP001610446"/>
    </source>
</evidence>
<dbReference type="Pfam" id="PF01565">
    <property type="entry name" value="FAD_binding_4"/>
    <property type="match status" value="1"/>
</dbReference>
<evidence type="ECO:0000259" key="4">
    <source>
        <dbReference type="PROSITE" id="PS51387"/>
    </source>
</evidence>
<proteinExistence type="inferred from homology"/>
<dbReference type="InterPro" id="IPR012951">
    <property type="entry name" value="BBE"/>
</dbReference>
<evidence type="ECO:0000256" key="1">
    <source>
        <dbReference type="ARBA" id="ARBA00005466"/>
    </source>
</evidence>
<dbReference type="PANTHER" id="PTHR13878">
    <property type="entry name" value="GULONOLACTONE OXIDASE"/>
    <property type="match status" value="1"/>
</dbReference>
<feature type="signal peptide" evidence="3">
    <location>
        <begin position="1"/>
        <end position="21"/>
    </location>
</feature>
<comment type="caution">
    <text evidence="5">The sequence shown here is derived from an EMBL/GenBank/DDBJ whole genome shotgun (WGS) entry which is preliminary data.</text>
</comment>
<keyword evidence="3" id="KW-0732">Signal</keyword>
<name>A0ABR4J150_9EURO</name>
<protein>
    <recommendedName>
        <fullName evidence="4">FAD-binding PCMH-type domain-containing protein</fullName>
    </recommendedName>
</protein>
<dbReference type="Gene3D" id="3.30.465.10">
    <property type="match status" value="2"/>
</dbReference>
<dbReference type="InterPro" id="IPR006094">
    <property type="entry name" value="Oxid_FAD_bind_N"/>
</dbReference>
<evidence type="ECO:0000256" key="2">
    <source>
        <dbReference type="ARBA" id="ARBA00023002"/>
    </source>
</evidence>
<dbReference type="PROSITE" id="PS51387">
    <property type="entry name" value="FAD_PCMH"/>
    <property type="match status" value="1"/>
</dbReference>